<dbReference type="Pfam" id="PF03837">
    <property type="entry name" value="RecT"/>
    <property type="match status" value="1"/>
</dbReference>
<dbReference type="PATRIC" id="fig|1415168.3.peg.2751"/>
<dbReference type="Proteomes" id="UP000028401">
    <property type="component" value="Unassembled WGS sequence"/>
</dbReference>
<protein>
    <submittedName>
        <fullName evidence="2">Putative phage related protein</fullName>
    </submittedName>
</protein>
<dbReference type="NCBIfam" id="TIGR01913">
    <property type="entry name" value="bet_lambda"/>
    <property type="match status" value="1"/>
</dbReference>
<sequence>MANELGIFSVDNLNMTTIKQYLDGGGKASDEELVLLINLCKQNNMNPFMKEVYFIKYGNQPAQIVVSRDFYRKRAFQNPNFAGVEVGVIVLNKDGVIEHNEGTFKTHDQELVGAWARVHLKNTEIPVYVAVSYDEYVQMKDGHPNKMWTNKPCTMLGKVAESQALRMAFPAEFSGTYGEEEYPEPEKELREVNGVKEPDRAQIESFDKEDYAAKKIEELKEKVQPQKEVVEETGEVIDADPLEGF</sequence>
<comment type="caution">
    <text evidence="2">The sequence shown here is derived from an EMBL/GenBank/DDBJ whole genome shotgun (WGS) entry which is preliminary data.</text>
</comment>
<accession>A0A084A760</accession>
<reference evidence="2 3" key="1">
    <citation type="submission" date="2014-06" db="EMBL/GenBank/DDBJ databases">
        <title>Draft genome sequence of the putrescine producing strain Lactococcus lactis subsp cremoris GE214.</title>
        <authorList>
            <person name="Ladero V."/>
            <person name="Linares D.M."/>
            <person name="del Rio B."/>
            <person name="Mayo B."/>
            <person name="Martin M.C."/>
            <person name="Fernandez M."/>
            <person name="Alvarez M.A."/>
        </authorList>
    </citation>
    <scope>NUCLEOTIDE SEQUENCE [LARGE SCALE GENOMIC DNA]</scope>
    <source>
        <strain evidence="2 3">GE214</strain>
    </source>
</reference>
<evidence type="ECO:0000313" key="2">
    <source>
        <dbReference type="EMBL" id="KEY61139.1"/>
    </source>
</evidence>
<dbReference type="InterPro" id="IPR010183">
    <property type="entry name" value="Phage_lambda_Bet"/>
</dbReference>
<feature type="region of interest" description="Disordered" evidence="1">
    <location>
        <begin position="225"/>
        <end position="245"/>
    </location>
</feature>
<evidence type="ECO:0000256" key="1">
    <source>
        <dbReference type="SAM" id="MobiDB-lite"/>
    </source>
</evidence>
<dbReference type="AlphaFoldDB" id="A0A084A760"/>
<organism evidence="2 3">
    <name type="scientific">Lactococcus cremoris subsp. cremoris GE214</name>
    <dbReference type="NCBI Taxonomy" id="1415168"/>
    <lineage>
        <taxon>Bacteria</taxon>
        <taxon>Bacillati</taxon>
        <taxon>Bacillota</taxon>
        <taxon>Bacilli</taxon>
        <taxon>Lactobacillales</taxon>
        <taxon>Streptococcaceae</taxon>
        <taxon>Lactococcus</taxon>
        <taxon>Lactococcus cremoris subsp. cremoris</taxon>
    </lineage>
</organism>
<dbReference type="GO" id="GO:0006310">
    <property type="term" value="P:DNA recombination"/>
    <property type="evidence" value="ECO:0007669"/>
    <property type="project" value="InterPro"/>
</dbReference>
<dbReference type="InterPro" id="IPR018330">
    <property type="entry name" value="RecT_fam"/>
</dbReference>
<evidence type="ECO:0000313" key="3">
    <source>
        <dbReference type="Proteomes" id="UP000028401"/>
    </source>
</evidence>
<dbReference type="EMBL" id="AZSI01000222">
    <property type="protein sequence ID" value="KEY61139.1"/>
    <property type="molecule type" value="Genomic_DNA"/>
</dbReference>
<name>A0A084A760_LACLC</name>
<dbReference type="GO" id="GO:0003677">
    <property type="term" value="F:DNA binding"/>
    <property type="evidence" value="ECO:0007669"/>
    <property type="project" value="InterPro"/>
</dbReference>
<gene>
    <name evidence="2" type="ORF">U725_02703</name>
</gene>
<feature type="compositionally biased region" description="Acidic residues" evidence="1">
    <location>
        <begin position="231"/>
        <end position="245"/>
    </location>
</feature>
<dbReference type="RefSeq" id="WP_042749059.1">
    <property type="nucleotide sequence ID" value="NZ_AZSI01000222.1"/>
</dbReference>
<proteinExistence type="predicted"/>